<evidence type="ECO:0000313" key="10">
    <source>
        <dbReference type="Proteomes" id="UP000034539"/>
    </source>
</evidence>
<keyword evidence="7" id="KW-0479">Metal-binding</keyword>
<dbReference type="InterPro" id="IPR036388">
    <property type="entry name" value="WH-like_DNA-bd_sf"/>
</dbReference>
<comment type="caution">
    <text evidence="9">The sequence shown here is derived from an EMBL/GenBank/DDBJ whole genome shotgun (WGS) entry which is preliminary data.</text>
</comment>
<evidence type="ECO:0000256" key="2">
    <source>
        <dbReference type="ARBA" id="ARBA00022491"/>
    </source>
</evidence>
<dbReference type="Proteomes" id="UP000034539">
    <property type="component" value="Unassembled WGS sequence"/>
</dbReference>
<dbReference type="GO" id="GO:0008270">
    <property type="term" value="F:zinc ion binding"/>
    <property type="evidence" value="ECO:0007669"/>
    <property type="project" value="TreeGrafter"/>
</dbReference>
<dbReference type="InterPro" id="IPR002481">
    <property type="entry name" value="FUR"/>
</dbReference>
<dbReference type="GO" id="GO:0003700">
    <property type="term" value="F:DNA-binding transcription factor activity"/>
    <property type="evidence" value="ECO:0007669"/>
    <property type="project" value="InterPro"/>
</dbReference>
<dbReference type="EMBL" id="LBXN01000017">
    <property type="protein sequence ID" value="KKR33413.1"/>
    <property type="molecule type" value="Genomic_DNA"/>
</dbReference>
<evidence type="ECO:0000313" key="9">
    <source>
        <dbReference type="EMBL" id="KKR33413.1"/>
    </source>
</evidence>
<organism evidence="9 10">
    <name type="scientific">Candidatus Gottesmanbacteria bacterium GW2011_GWC2_39_8</name>
    <dbReference type="NCBI Taxonomy" id="1618450"/>
    <lineage>
        <taxon>Bacteria</taxon>
        <taxon>Candidatus Gottesmaniibacteriota</taxon>
    </lineage>
</organism>
<dbReference type="Gene3D" id="3.30.1490.190">
    <property type="match status" value="1"/>
</dbReference>
<feature type="binding site" evidence="7">
    <location>
        <position position="137"/>
    </location>
    <ligand>
        <name>Zn(2+)</name>
        <dbReference type="ChEBI" id="CHEBI:29105"/>
    </ligand>
</feature>
<feature type="binding site" evidence="7">
    <location>
        <position position="97"/>
    </location>
    <ligand>
        <name>Zn(2+)</name>
        <dbReference type="ChEBI" id="CHEBI:29105"/>
    </ligand>
</feature>
<evidence type="ECO:0000256" key="8">
    <source>
        <dbReference type="PIRSR" id="PIRSR602481-2"/>
    </source>
</evidence>
<protein>
    <submittedName>
        <fullName evidence="9">Ferric uptake regulator, Fur family</fullName>
    </submittedName>
</protein>
<reference evidence="9 10" key="1">
    <citation type="journal article" date="2015" name="Nature">
        <title>rRNA introns, odd ribosomes, and small enigmatic genomes across a large radiation of phyla.</title>
        <authorList>
            <person name="Brown C.T."/>
            <person name="Hug L.A."/>
            <person name="Thomas B.C."/>
            <person name="Sharon I."/>
            <person name="Castelle C.J."/>
            <person name="Singh A."/>
            <person name="Wilkins M.J."/>
            <person name="Williams K.H."/>
            <person name="Banfield J.F."/>
        </authorList>
    </citation>
    <scope>NUCLEOTIDE SEQUENCE [LARGE SCALE GENOMIC DNA]</scope>
</reference>
<comment type="cofactor">
    <cofactor evidence="7">
        <name>Zn(2+)</name>
        <dbReference type="ChEBI" id="CHEBI:29105"/>
    </cofactor>
    <text evidence="7">Binds 1 zinc ion per subunit.</text>
</comment>
<dbReference type="CDD" id="cd07153">
    <property type="entry name" value="Fur_like"/>
    <property type="match status" value="1"/>
</dbReference>
<evidence type="ECO:0000256" key="1">
    <source>
        <dbReference type="ARBA" id="ARBA00007957"/>
    </source>
</evidence>
<dbReference type="GO" id="GO:0045892">
    <property type="term" value="P:negative regulation of DNA-templated transcription"/>
    <property type="evidence" value="ECO:0007669"/>
    <property type="project" value="TreeGrafter"/>
</dbReference>
<proteinExistence type="inferred from homology"/>
<dbReference type="GO" id="GO:0000976">
    <property type="term" value="F:transcription cis-regulatory region binding"/>
    <property type="evidence" value="ECO:0007669"/>
    <property type="project" value="TreeGrafter"/>
</dbReference>
<feature type="binding site" evidence="7">
    <location>
        <position position="140"/>
    </location>
    <ligand>
        <name>Zn(2+)</name>
        <dbReference type="ChEBI" id="CHEBI:29105"/>
    </ligand>
</feature>
<accession>A0A0G0PZR6</accession>
<keyword evidence="2" id="KW-0678">Repressor</keyword>
<dbReference type="InterPro" id="IPR036390">
    <property type="entry name" value="WH_DNA-bd_sf"/>
</dbReference>
<keyword evidence="5" id="KW-0238">DNA-binding</keyword>
<evidence type="ECO:0000256" key="7">
    <source>
        <dbReference type="PIRSR" id="PIRSR602481-1"/>
    </source>
</evidence>
<feature type="binding site" evidence="7">
    <location>
        <position position="100"/>
    </location>
    <ligand>
        <name>Zn(2+)</name>
        <dbReference type="ChEBI" id="CHEBI:29105"/>
    </ligand>
</feature>
<comment type="similarity">
    <text evidence="1">Belongs to the Fur family.</text>
</comment>
<name>A0A0G0PZR6_9BACT</name>
<keyword evidence="6" id="KW-0804">Transcription</keyword>
<dbReference type="Pfam" id="PF01475">
    <property type="entry name" value="FUR"/>
    <property type="match status" value="1"/>
</dbReference>
<dbReference type="PANTHER" id="PTHR33202:SF7">
    <property type="entry name" value="FERRIC UPTAKE REGULATION PROTEIN"/>
    <property type="match status" value="1"/>
</dbReference>
<dbReference type="InterPro" id="IPR043135">
    <property type="entry name" value="Fur_C"/>
</dbReference>
<dbReference type="PANTHER" id="PTHR33202">
    <property type="entry name" value="ZINC UPTAKE REGULATION PROTEIN"/>
    <property type="match status" value="1"/>
</dbReference>
<dbReference type="AlphaFoldDB" id="A0A0G0PZR6"/>
<gene>
    <name evidence="9" type="ORF">UT63_C0017G0004</name>
</gene>
<dbReference type="GO" id="GO:1900376">
    <property type="term" value="P:regulation of secondary metabolite biosynthetic process"/>
    <property type="evidence" value="ECO:0007669"/>
    <property type="project" value="TreeGrafter"/>
</dbReference>
<feature type="binding site" evidence="8">
    <location>
        <position position="129"/>
    </location>
    <ligand>
        <name>Fe cation</name>
        <dbReference type="ChEBI" id="CHEBI:24875"/>
    </ligand>
</feature>
<feature type="binding site" evidence="8">
    <location>
        <position position="112"/>
    </location>
    <ligand>
        <name>Fe cation</name>
        <dbReference type="ChEBI" id="CHEBI:24875"/>
    </ligand>
</feature>
<evidence type="ECO:0000256" key="6">
    <source>
        <dbReference type="ARBA" id="ARBA00023163"/>
    </source>
</evidence>
<keyword evidence="3 7" id="KW-0862">Zinc</keyword>
<comment type="cofactor">
    <cofactor evidence="8">
        <name>Mn(2+)</name>
        <dbReference type="ChEBI" id="CHEBI:29035"/>
    </cofactor>
    <cofactor evidence="8">
        <name>Fe(2+)</name>
        <dbReference type="ChEBI" id="CHEBI:29033"/>
    </cofactor>
    <text evidence="8">Binds 1 Mn(2+) or Fe(2+) ion per subunit.</text>
</comment>
<evidence type="ECO:0000256" key="5">
    <source>
        <dbReference type="ARBA" id="ARBA00023125"/>
    </source>
</evidence>
<keyword evidence="8" id="KW-0408">Iron</keyword>
<sequence>MKNTSKHDCKTELRNADLKVTPARLGILGALENTSKPLDIVSLIKYLNISKIKADRVTVFRIINALVIKGLVKPIQFNDGKLRYEHMSKADHHHFICGECGDIEDILECNVEKIEKNIQKKKGVLVKYHSLEFFGLCSRCKK</sequence>
<dbReference type="SUPFAM" id="SSF46785">
    <property type="entry name" value="Winged helix' DNA-binding domain"/>
    <property type="match status" value="1"/>
</dbReference>
<evidence type="ECO:0000256" key="3">
    <source>
        <dbReference type="ARBA" id="ARBA00022833"/>
    </source>
</evidence>
<dbReference type="Gene3D" id="1.10.10.10">
    <property type="entry name" value="Winged helix-like DNA-binding domain superfamily/Winged helix DNA-binding domain"/>
    <property type="match status" value="1"/>
</dbReference>
<keyword evidence="4" id="KW-0805">Transcription regulation</keyword>
<evidence type="ECO:0000256" key="4">
    <source>
        <dbReference type="ARBA" id="ARBA00023015"/>
    </source>
</evidence>